<reference evidence="1" key="1">
    <citation type="journal article" date="2020" name="Mol. Plant Microbe Interact.">
        <title>Genome Sequence of the Biocontrol Agent Coniothyrium minitans strain Conio (IMI 134523).</title>
        <authorList>
            <person name="Patel D."/>
            <person name="Shittu T.A."/>
            <person name="Baroncelli R."/>
            <person name="Muthumeenakshi S."/>
            <person name="Osborne T.H."/>
            <person name="Janganan T.K."/>
            <person name="Sreenivasaprasad S."/>
        </authorList>
    </citation>
    <scope>NUCLEOTIDE SEQUENCE</scope>
    <source>
        <strain evidence="1">Conio</strain>
    </source>
</reference>
<dbReference type="EMBL" id="WJXW01000001">
    <property type="protein sequence ID" value="KAF9740606.1"/>
    <property type="molecule type" value="Genomic_DNA"/>
</dbReference>
<evidence type="ECO:0008006" key="3">
    <source>
        <dbReference type="Google" id="ProtNLM"/>
    </source>
</evidence>
<proteinExistence type="predicted"/>
<keyword evidence="2" id="KW-1185">Reference proteome</keyword>
<name>A0A9P6KW08_9PLEO</name>
<dbReference type="AlphaFoldDB" id="A0A9P6KW08"/>
<gene>
    <name evidence="1" type="ORF">PMIN01_00145</name>
</gene>
<dbReference type="Proteomes" id="UP000756921">
    <property type="component" value="Unassembled WGS sequence"/>
</dbReference>
<sequence>MAATSKLISFPAELVLEVIERLPFGDGSTVSNLARTHSRLQTILSSYERSLVNSFARKELRHAAVDFPTKLQGFRWLQSCVKRYDCVDDLMAMLSSEENALPVRKHNMGLVNTGLLLLYQLQSFDSHTAKLAFLESLPKDPLTAMYLAVNHATLTARYHGEGIILQRTDGRFMDGNTVFLRSDVEFCFAEASLQLGPSFFHSSLLPTDPPATSLSAEATLLNFYHEYAIHDWLVDLVHEGDKSVAMPPVTQGPRKGTREKSLWTTLLERVATLMQCPLENVRGAIEEDAAPHNHGLAWLDLKGKEALMSGEDVVPRLVEA</sequence>
<protein>
    <recommendedName>
        <fullName evidence="3">F-box domain-containing protein</fullName>
    </recommendedName>
</protein>
<accession>A0A9P6KW08</accession>
<evidence type="ECO:0000313" key="2">
    <source>
        <dbReference type="Proteomes" id="UP000756921"/>
    </source>
</evidence>
<evidence type="ECO:0000313" key="1">
    <source>
        <dbReference type="EMBL" id="KAF9740606.1"/>
    </source>
</evidence>
<dbReference type="OrthoDB" id="5372859at2759"/>
<comment type="caution">
    <text evidence="1">The sequence shown here is derived from an EMBL/GenBank/DDBJ whole genome shotgun (WGS) entry which is preliminary data.</text>
</comment>
<organism evidence="1 2">
    <name type="scientific">Paraphaeosphaeria minitans</name>
    <dbReference type="NCBI Taxonomy" id="565426"/>
    <lineage>
        <taxon>Eukaryota</taxon>
        <taxon>Fungi</taxon>
        <taxon>Dikarya</taxon>
        <taxon>Ascomycota</taxon>
        <taxon>Pezizomycotina</taxon>
        <taxon>Dothideomycetes</taxon>
        <taxon>Pleosporomycetidae</taxon>
        <taxon>Pleosporales</taxon>
        <taxon>Massarineae</taxon>
        <taxon>Didymosphaeriaceae</taxon>
        <taxon>Paraphaeosphaeria</taxon>
    </lineage>
</organism>